<keyword evidence="6 13" id="KW-0479">Metal-binding</keyword>
<sequence length="134" mass="14228">MTGPEDLFHAALAARKSAYAPFSDFAVGVALRTESGRIFTGANIENQSFPEGWCAETTAISHMIMAAKTDDDRIIKEVVVAGELSTPLTPCGGCRQRLAEFGRPDTVVHSANAEGIRASWTLAELLPAGFAMDG</sequence>
<dbReference type="PANTHER" id="PTHR11644:SF2">
    <property type="entry name" value="CYTIDINE DEAMINASE"/>
    <property type="match status" value="1"/>
</dbReference>
<feature type="binding site" evidence="13">
    <location>
        <position position="91"/>
    </location>
    <ligand>
        <name>Zn(2+)</name>
        <dbReference type="ChEBI" id="CHEBI:29105"/>
        <note>catalytic</note>
    </ligand>
</feature>
<proteinExistence type="inferred from homology"/>
<dbReference type="STRING" id="356660.SAMN05444336_104220"/>
<evidence type="ECO:0000256" key="11">
    <source>
        <dbReference type="ARBA" id="ARBA00049558"/>
    </source>
</evidence>
<feature type="active site" description="Proton donor" evidence="12">
    <location>
        <position position="56"/>
    </location>
</feature>
<comment type="cofactor">
    <cofactor evidence="1 13 14">
        <name>Zn(2+)</name>
        <dbReference type="ChEBI" id="CHEBI:29105"/>
    </cofactor>
</comment>
<dbReference type="Proteomes" id="UP000199118">
    <property type="component" value="Unassembled WGS sequence"/>
</dbReference>
<dbReference type="EC" id="3.5.4.5" evidence="4 14"/>
<evidence type="ECO:0000256" key="5">
    <source>
        <dbReference type="ARBA" id="ARBA00018266"/>
    </source>
</evidence>
<evidence type="ECO:0000259" key="15">
    <source>
        <dbReference type="PROSITE" id="PS51747"/>
    </source>
</evidence>
<evidence type="ECO:0000256" key="8">
    <source>
        <dbReference type="ARBA" id="ARBA00022833"/>
    </source>
</evidence>
<evidence type="ECO:0000313" key="16">
    <source>
        <dbReference type="EMBL" id="SDX30001.1"/>
    </source>
</evidence>
<comment type="similarity">
    <text evidence="3 14">Belongs to the cytidine and deoxycytidylate deaminase family.</text>
</comment>
<dbReference type="PROSITE" id="PS51747">
    <property type="entry name" value="CYT_DCMP_DEAMINASES_2"/>
    <property type="match status" value="1"/>
</dbReference>
<gene>
    <name evidence="16" type="ORF">SAMN05444336_104220</name>
</gene>
<evidence type="ECO:0000256" key="2">
    <source>
        <dbReference type="ARBA" id="ARBA00003949"/>
    </source>
</evidence>
<feature type="binding site" evidence="13">
    <location>
        <position position="94"/>
    </location>
    <ligand>
        <name>Zn(2+)</name>
        <dbReference type="ChEBI" id="CHEBI:29105"/>
        <note>catalytic</note>
    </ligand>
</feature>
<dbReference type="GO" id="GO:0004126">
    <property type="term" value="F:cytidine deaminase activity"/>
    <property type="evidence" value="ECO:0007669"/>
    <property type="project" value="UniProtKB-UniRule"/>
</dbReference>
<evidence type="ECO:0000256" key="1">
    <source>
        <dbReference type="ARBA" id="ARBA00001947"/>
    </source>
</evidence>
<reference evidence="16 17" key="1">
    <citation type="submission" date="2016-10" db="EMBL/GenBank/DDBJ databases">
        <authorList>
            <person name="de Groot N.N."/>
        </authorList>
    </citation>
    <scope>NUCLEOTIDE SEQUENCE [LARGE SCALE GENOMIC DNA]</scope>
    <source>
        <strain evidence="16 17">DSM 17890</strain>
    </source>
</reference>
<evidence type="ECO:0000256" key="4">
    <source>
        <dbReference type="ARBA" id="ARBA00012783"/>
    </source>
</evidence>
<comment type="function">
    <text evidence="2 14">This enzyme scavenges exogenous and endogenous cytidine and 2'-deoxycytidine for UMP synthesis.</text>
</comment>
<dbReference type="GO" id="GO:0055086">
    <property type="term" value="P:nucleobase-containing small molecule metabolic process"/>
    <property type="evidence" value="ECO:0007669"/>
    <property type="project" value="UniProtKB-ARBA"/>
</dbReference>
<dbReference type="CDD" id="cd01283">
    <property type="entry name" value="cytidine_deaminase"/>
    <property type="match status" value="1"/>
</dbReference>
<dbReference type="Gene3D" id="3.40.140.10">
    <property type="entry name" value="Cytidine Deaminase, domain 2"/>
    <property type="match status" value="1"/>
</dbReference>
<dbReference type="PROSITE" id="PS00903">
    <property type="entry name" value="CYT_DCMP_DEAMINASES_1"/>
    <property type="match status" value="1"/>
</dbReference>
<evidence type="ECO:0000256" key="10">
    <source>
        <dbReference type="ARBA" id="ARBA00049252"/>
    </source>
</evidence>
<dbReference type="GO" id="GO:0005829">
    <property type="term" value="C:cytosol"/>
    <property type="evidence" value="ECO:0007669"/>
    <property type="project" value="TreeGrafter"/>
</dbReference>
<keyword evidence="7 14" id="KW-0378">Hydrolase</keyword>
<dbReference type="InterPro" id="IPR016193">
    <property type="entry name" value="Cytidine_deaminase-like"/>
</dbReference>
<feature type="binding site" evidence="13">
    <location>
        <position position="54"/>
    </location>
    <ligand>
        <name>Zn(2+)</name>
        <dbReference type="ChEBI" id="CHEBI:29105"/>
        <note>catalytic</note>
    </ligand>
</feature>
<evidence type="ECO:0000256" key="6">
    <source>
        <dbReference type="ARBA" id="ARBA00022723"/>
    </source>
</evidence>
<evidence type="ECO:0000313" key="17">
    <source>
        <dbReference type="Proteomes" id="UP000199118"/>
    </source>
</evidence>
<dbReference type="GO" id="GO:0008270">
    <property type="term" value="F:zinc ion binding"/>
    <property type="evidence" value="ECO:0007669"/>
    <property type="project" value="UniProtKB-UniRule"/>
</dbReference>
<accession>A0A1H3AKM8</accession>
<dbReference type="Pfam" id="PF00383">
    <property type="entry name" value="dCMP_cyt_deam_1"/>
    <property type="match status" value="1"/>
</dbReference>
<dbReference type="NCBIfam" id="TIGR01354">
    <property type="entry name" value="cyt_deam_tetra"/>
    <property type="match status" value="1"/>
</dbReference>
<dbReference type="InterPro" id="IPR006262">
    <property type="entry name" value="Cyt_deam_tetra"/>
</dbReference>
<organism evidence="16 17">
    <name type="scientific">Albimonas donghaensis</name>
    <dbReference type="NCBI Taxonomy" id="356660"/>
    <lineage>
        <taxon>Bacteria</taxon>
        <taxon>Pseudomonadati</taxon>
        <taxon>Pseudomonadota</taxon>
        <taxon>Alphaproteobacteria</taxon>
        <taxon>Rhodobacterales</taxon>
        <taxon>Paracoccaceae</taxon>
        <taxon>Albimonas</taxon>
    </lineage>
</organism>
<keyword evidence="17" id="KW-1185">Reference proteome</keyword>
<evidence type="ECO:0000256" key="7">
    <source>
        <dbReference type="ARBA" id="ARBA00022801"/>
    </source>
</evidence>
<dbReference type="AlphaFoldDB" id="A0A1H3AKM8"/>
<dbReference type="PANTHER" id="PTHR11644">
    <property type="entry name" value="CYTIDINE DEAMINASE"/>
    <property type="match status" value="1"/>
</dbReference>
<name>A0A1H3AKM8_9RHOB</name>
<evidence type="ECO:0000256" key="12">
    <source>
        <dbReference type="PIRSR" id="PIRSR606262-1"/>
    </source>
</evidence>
<feature type="domain" description="CMP/dCMP-type deaminase" evidence="15">
    <location>
        <begin position="2"/>
        <end position="133"/>
    </location>
</feature>
<dbReference type="NCBIfam" id="NF004064">
    <property type="entry name" value="PRK05578.1"/>
    <property type="match status" value="1"/>
</dbReference>
<dbReference type="InterPro" id="IPR016192">
    <property type="entry name" value="APOBEC/CMP_deaminase_Zn-bd"/>
</dbReference>
<dbReference type="EMBL" id="FNMZ01000004">
    <property type="protein sequence ID" value="SDX30001.1"/>
    <property type="molecule type" value="Genomic_DNA"/>
</dbReference>
<dbReference type="GO" id="GO:0072527">
    <property type="term" value="P:pyrimidine-containing compound metabolic process"/>
    <property type="evidence" value="ECO:0007669"/>
    <property type="project" value="UniProtKB-ARBA"/>
</dbReference>
<keyword evidence="8 13" id="KW-0862">Zinc</keyword>
<evidence type="ECO:0000256" key="3">
    <source>
        <dbReference type="ARBA" id="ARBA00006576"/>
    </source>
</evidence>
<dbReference type="InterPro" id="IPR002125">
    <property type="entry name" value="CMP_dCMP_dom"/>
</dbReference>
<protein>
    <recommendedName>
        <fullName evidence="5 14">Cytidine deaminase</fullName>
        <ecNumber evidence="4 14">3.5.4.5</ecNumber>
    </recommendedName>
    <alternativeName>
        <fullName evidence="9 14">Cytidine aminohydrolase</fullName>
    </alternativeName>
</protein>
<comment type="catalytic activity">
    <reaction evidence="10 14">
        <text>2'-deoxycytidine + H2O + H(+) = 2'-deoxyuridine + NH4(+)</text>
        <dbReference type="Rhea" id="RHEA:13433"/>
        <dbReference type="ChEBI" id="CHEBI:15377"/>
        <dbReference type="ChEBI" id="CHEBI:15378"/>
        <dbReference type="ChEBI" id="CHEBI:15698"/>
        <dbReference type="ChEBI" id="CHEBI:16450"/>
        <dbReference type="ChEBI" id="CHEBI:28938"/>
        <dbReference type="EC" id="3.5.4.5"/>
    </reaction>
</comment>
<evidence type="ECO:0000256" key="13">
    <source>
        <dbReference type="PIRSR" id="PIRSR606262-3"/>
    </source>
</evidence>
<dbReference type="RefSeq" id="WP_245710555.1">
    <property type="nucleotide sequence ID" value="NZ_FNMZ01000004.1"/>
</dbReference>
<dbReference type="GO" id="GO:0042802">
    <property type="term" value="F:identical protein binding"/>
    <property type="evidence" value="ECO:0007669"/>
    <property type="project" value="UniProtKB-ARBA"/>
</dbReference>
<evidence type="ECO:0000256" key="14">
    <source>
        <dbReference type="RuleBase" id="RU364006"/>
    </source>
</evidence>
<dbReference type="SUPFAM" id="SSF53927">
    <property type="entry name" value="Cytidine deaminase-like"/>
    <property type="match status" value="1"/>
</dbReference>
<comment type="catalytic activity">
    <reaction evidence="11 14">
        <text>cytidine + H2O + H(+) = uridine + NH4(+)</text>
        <dbReference type="Rhea" id="RHEA:16069"/>
        <dbReference type="ChEBI" id="CHEBI:15377"/>
        <dbReference type="ChEBI" id="CHEBI:15378"/>
        <dbReference type="ChEBI" id="CHEBI:16704"/>
        <dbReference type="ChEBI" id="CHEBI:17562"/>
        <dbReference type="ChEBI" id="CHEBI:28938"/>
        <dbReference type="EC" id="3.5.4.5"/>
    </reaction>
</comment>
<evidence type="ECO:0000256" key="9">
    <source>
        <dbReference type="ARBA" id="ARBA00032005"/>
    </source>
</evidence>
<dbReference type="InterPro" id="IPR050202">
    <property type="entry name" value="Cyt/Deoxycyt_deaminase"/>
</dbReference>